<accession>A0A0C4E1W1</accession>
<reference evidence="2" key="2">
    <citation type="submission" date="2010-05" db="EMBL/GenBank/DDBJ databases">
        <title>The Genome Sequence of Magnaporthe poae strain ATCC 64411.</title>
        <authorList>
            <consortium name="The Broad Institute Genome Sequencing Platform"/>
            <consortium name="Broad Institute Genome Sequencing Center for Infectious Disease"/>
            <person name="Ma L.-J."/>
            <person name="Dead R."/>
            <person name="Young S."/>
            <person name="Zeng Q."/>
            <person name="Koehrsen M."/>
            <person name="Alvarado L."/>
            <person name="Berlin A."/>
            <person name="Chapman S.B."/>
            <person name="Chen Z."/>
            <person name="Freedman E."/>
            <person name="Gellesch M."/>
            <person name="Goldberg J."/>
            <person name="Griggs A."/>
            <person name="Gujja S."/>
            <person name="Heilman E.R."/>
            <person name="Heiman D."/>
            <person name="Hepburn T."/>
            <person name="Howarth C."/>
            <person name="Jen D."/>
            <person name="Larson L."/>
            <person name="Mehta T."/>
            <person name="Neiman D."/>
            <person name="Pearson M."/>
            <person name="Roberts A."/>
            <person name="Saif S."/>
            <person name="Shea T."/>
            <person name="Shenoy N."/>
            <person name="Sisk P."/>
            <person name="Stolte C."/>
            <person name="Sykes S."/>
            <person name="Walk T."/>
            <person name="White J."/>
            <person name="Yandava C."/>
            <person name="Haas B."/>
            <person name="Nusbaum C."/>
            <person name="Birren B."/>
        </authorList>
    </citation>
    <scope>NUCLEOTIDE SEQUENCE</scope>
    <source>
        <strain evidence="2">ATCC 64411</strain>
    </source>
</reference>
<dbReference type="EMBL" id="GL876970">
    <property type="protein sequence ID" value="KLU87383.1"/>
    <property type="molecule type" value="Genomic_DNA"/>
</dbReference>
<reference evidence="4" key="1">
    <citation type="submission" date="2010-05" db="EMBL/GenBank/DDBJ databases">
        <title>The genome sequence of Magnaporthe poae strain ATCC 64411.</title>
        <authorList>
            <person name="Ma L.-J."/>
            <person name="Dead R."/>
            <person name="Young S."/>
            <person name="Zeng Q."/>
            <person name="Koehrsen M."/>
            <person name="Alvarado L."/>
            <person name="Berlin A."/>
            <person name="Chapman S.B."/>
            <person name="Chen Z."/>
            <person name="Freedman E."/>
            <person name="Gellesch M."/>
            <person name="Goldberg J."/>
            <person name="Griggs A."/>
            <person name="Gujja S."/>
            <person name="Heilman E.R."/>
            <person name="Heiman D."/>
            <person name="Hepburn T."/>
            <person name="Howarth C."/>
            <person name="Jen D."/>
            <person name="Larson L."/>
            <person name="Mehta T."/>
            <person name="Neiman D."/>
            <person name="Pearson M."/>
            <person name="Roberts A."/>
            <person name="Saif S."/>
            <person name="Shea T."/>
            <person name="Shenoy N."/>
            <person name="Sisk P."/>
            <person name="Stolte C."/>
            <person name="Sykes S."/>
            <person name="Walk T."/>
            <person name="White J."/>
            <person name="Yandava C."/>
            <person name="Haas B."/>
            <person name="Nusbaum C."/>
            <person name="Birren B."/>
        </authorList>
    </citation>
    <scope>NUCLEOTIDE SEQUENCE [LARGE SCALE GENOMIC DNA]</scope>
    <source>
        <strain evidence="4">ATCC 64411 / 73-15</strain>
    </source>
</reference>
<evidence type="ECO:0000256" key="1">
    <source>
        <dbReference type="SAM" id="MobiDB-lite"/>
    </source>
</evidence>
<name>A0A0C4E1W1_MAGP6</name>
<sequence length="93" mass="10282">MACNVPEKEEGWQANLRAAKSGQMQCRKGRDAVPYKTESGMAPCTTYRKTGSNAAPARGYCTKLAPSNRERPAVNVSTSDKVTDRHMDKCNDW</sequence>
<dbReference type="EnsemblFungi" id="MAPG_06383T0">
    <property type="protein sequence ID" value="MAPG_06383T0"/>
    <property type="gene ID" value="MAPG_06383"/>
</dbReference>
<evidence type="ECO:0000313" key="4">
    <source>
        <dbReference type="Proteomes" id="UP000011715"/>
    </source>
</evidence>
<feature type="compositionally biased region" description="Basic and acidic residues" evidence="1">
    <location>
        <begin position="81"/>
        <end position="93"/>
    </location>
</feature>
<organism evidence="3 4">
    <name type="scientific">Magnaporthiopsis poae (strain ATCC 64411 / 73-15)</name>
    <name type="common">Kentucky bluegrass fungus</name>
    <name type="synonym">Magnaporthe poae</name>
    <dbReference type="NCBI Taxonomy" id="644358"/>
    <lineage>
        <taxon>Eukaryota</taxon>
        <taxon>Fungi</taxon>
        <taxon>Dikarya</taxon>
        <taxon>Ascomycota</taxon>
        <taxon>Pezizomycotina</taxon>
        <taxon>Sordariomycetes</taxon>
        <taxon>Sordariomycetidae</taxon>
        <taxon>Magnaporthales</taxon>
        <taxon>Magnaporthaceae</taxon>
        <taxon>Magnaporthiopsis</taxon>
    </lineage>
</organism>
<gene>
    <name evidence="2" type="ORF">MAPG_06383</name>
</gene>
<feature type="region of interest" description="Disordered" evidence="1">
    <location>
        <begin position="68"/>
        <end position="93"/>
    </location>
</feature>
<dbReference type="VEuPathDB" id="FungiDB:MAPG_06383"/>
<reference evidence="3" key="5">
    <citation type="submission" date="2015-06" db="UniProtKB">
        <authorList>
            <consortium name="EnsemblFungi"/>
        </authorList>
    </citation>
    <scope>IDENTIFICATION</scope>
    <source>
        <strain evidence="3">ATCC 64411</strain>
    </source>
</reference>
<evidence type="ECO:0000313" key="3">
    <source>
        <dbReference type="EnsemblFungi" id="MAPG_06383T0"/>
    </source>
</evidence>
<reference evidence="3" key="4">
    <citation type="journal article" date="2015" name="G3 (Bethesda)">
        <title>Genome sequences of three phytopathogenic species of the Magnaporthaceae family of fungi.</title>
        <authorList>
            <person name="Okagaki L.H."/>
            <person name="Nunes C.C."/>
            <person name="Sailsbery J."/>
            <person name="Clay B."/>
            <person name="Brown D."/>
            <person name="John T."/>
            <person name="Oh Y."/>
            <person name="Young N."/>
            <person name="Fitzgerald M."/>
            <person name="Haas B.J."/>
            <person name="Zeng Q."/>
            <person name="Young S."/>
            <person name="Adiconis X."/>
            <person name="Fan L."/>
            <person name="Levin J.Z."/>
            <person name="Mitchell T.K."/>
            <person name="Okubara P.A."/>
            <person name="Farman M.L."/>
            <person name="Kohn L.M."/>
            <person name="Birren B."/>
            <person name="Ma L.-J."/>
            <person name="Dean R.A."/>
        </authorList>
    </citation>
    <scope>NUCLEOTIDE SEQUENCE</scope>
    <source>
        <strain evidence="3">ATCC 64411 / 73-15</strain>
    </source>
</reference>
<evidence type="ECO:0000313" key="2">
    <source>
        <dbReference type="EMBL" id="KLU87383.1"/>
    </source>
</evidence>
<proteinExistence type="predicted"/>
<dbReference type="EMBL" id="ADBL01001546">
    <property type="status" value="NOT_ANNOTATED_CDS"/>
    <property type="molecule type" value="Genomic_DNA"/>
</dbReference>
<reference evidence="2" key="3">
    <citation type="submission" date="2011-03" db="EMBL/GenBank/DDBJ databases">
        <title>Annotation of Magnaporthe poae ATCC 64411.</title>
        <authorList>
            <person name="Ma L.-J."/>
            <person name="Dead R."/>
            <person name="Young S.K."/>
            <person name="Zeng Q."/>
            <person name="Gargeya S."/>
            <person name="Fitzgerald M."/>
            <person name="Haas B."/>
            <person name="Abouelleil A."/>
            <person name="Alvarado L."/>
            <person name="Arachchi H.M."/>
            <person name="Berlin A."/>
            <person name="Brown A."/>
            <person name="Chapman S.B."/>
            <person name="Chen Z."/>
            <person name="Dunbar C."/>
            <person name="Freedman E."/>
            <person name="Gearin G."/>
            <person name="Gellesch M."/>
            <person name="Goldberg J."/>
            <person name="Griggs A."/>
            <person name="Gujja S."/>
            <person name="Heiman D."/>
            <person name="Howarth C."/>
            <person name="Larson L."/>
            <person name="Lui A."/>
            <person name="MacDonald P.J.P."/>
            <person name="Mehta T."/>
            <person name="Montmayeur A."/>
            <person name="Murphy C."/>
            <person name="Neiman D."/>
            <person name="Pearson M."/>
            <person name="Priest M."/>
            <person name="Roberts A."/>
            <person name="Saif S."/>
            <person name="Shea T."/>
            <person name="Shenoy N."/>
            <person name="Sisk P."/>
            <person name="Stolte C."/>
            <person name="Sykes S."/>
            <person name="Yandava C."/>
            <person name="Wortman J."/>
            <person name="Nusbaum C."/>
            <person name="Birren B."/>
        </authorList>
    </citation>
    <scope>NUCLEOTIDE SEQUENCE</scope>
    <source>
        <strain evidence="2">ATCC 64411</strain>
    </source>
</reference>
<dbReference type="AlphaFoldDB" id="A0A0C4E1W1"/>
<protein>
    <submittedName>
        <fullName evidence="2 3">Uncharacterized protein</fullName>
    </submittedName>
</protein>
<keyword evidence="4" id="KW-1185">Reference proteome</keyword>
<dbReference type="Proteomes" id="UP000011715">
    <property type="component" value="Unassembled WGS sequence"/>
</dbReference>